<keyword evidence="3" id="KW-1185">Reference proteome</keyword>
<dbReference type="RefSeq" id="WP_080064164.1">
    <property type="nucleotide sequence ID" value="NZ_MZGX01000009.1"/>
</dbReference>
<dbReference type="InterPro" id="IPR045965">
    <property type="entry name" value="DUF6385"/>
</dbReference>
<organism evidence="2 3">
    <name type="scientific">Ruminiclostridium hungatei</name>
    <name type="common">Clostridium hungatei</name>
    <dbReference type="NCBI Taxonomy" id="48256"/>
    <lineage>
        <taxon>Bacteria</taxon>
        <taxon>Bacillati</taxon>
        <taxon>Bacillota</taxon>
        <taxon>Clostridia</taxon>
        <taxon>Eubacteriales</taxon>
        <taxon>Oscillospiraceae</taxon>
        <taxon>Ruminiclostridium</taxon>
    </lineage>
</organism>
<sequence length="246" mass="26273">MAGIPVFQDSPDNLKSLQYGYDGTTVRTLKLDTSGRQVIATDIGTSVEVSATDLDIRNLSNTQDNIVVYGNDGTDNQALKTDASGRQIIATDIGTSVEVSATDLDIRNLSNTQDNIVVYGNDGTDNRALKTDVTGILQVAYTKTFTNATQNITTANSYAGSTARDISLQGQYSFFVNNTGANSATAKVQISPDNTLWIDDSSEFEVAAGEAAILSPSRFANYTRVAYKSTVEDSSTTADIIYQAQA</sequence>
<accession>A0A1V4SMG8</accession>
<dbReference type="OrthoDB" id="2078973at2"/>
<evidence type="ECO:0000313" key="3">
    <source>
        <dbReference type="Proteomes" id="UP000191554"/>
    </source>
</evidence>
<gene>
    <name evidence="2" type="ORF">CLHUN_17200</name>
</gene>
<evidence type="ECO:0000259" key="1">
    <source>
        <dbReference type="Pfam" id="PF19912"/>
    </source>
</evidence>
<dbReference type="STRING" id="48256.CLHUN_17200"/>
<dbReference type="EMBL" id="MZGX01000009">
    <property type="protein sequence ID" value="OPX44421.1"/>
    <property type="molecule type" value="Genomic_DNA"/>
</dbReference>
<dbReference type="Pfam" id="PF19912">
    <property type="entry name" value="DUF6385"/>
    <property type="match status" value="1"/>
</dbReference>
<proteinExistence type="predicted"/>
<dbReference type="AlphaFoldDB" id="A0A1V4SMG8"/>
<reference evidence="2 3" key="1">
    <citation type="submission" date="2017-03" db="EMBL/GenBank/DDBJ databases">
        <title>Genome sequence of Clostridium hungatei DSM 14427.</title>
        <authorList>
            <person name="Poehlein A."/>
            <person name="Daniel R."/>
        </authorList>
    </citation>
    <scope>NUCLEOTIDE SEQUENCE [LARGE SCALE GENOMIC DNA]</scope>
    <source>
        <strain evidence="2 3">DSM 14427</strain>
    </source>
</reference>
<feature type="domain" description="DUF6385" evidence="1">
    <location>
        <begin position="165"/>
        <end position="246"/>
    </location>
</feature>
<comment type="caution">
    <text evidence="2">The sequence shown here is derived from an EMBL/GenBank/DDBJ whole genome shotgun (WGS) entry which is preliminary data.</text>
</comment>
<dbReference type="Proteomes" id="UP000191554">
    <property type="component" value="Unassembled WGS sequence"/>
</dbReference>
<protein>
    <recommendedName>
        <fullName evidence="1">DUF6385 domain-containing protein</fullName>
    </recommendedName>
</protein>
<name>A0A1V4SMG8_RUMHU</name>
<evidence type="ECO:0000313" key="2">
    <source>
        <dbReference type="EMBL" id="OPX44421.1"/>
    </source>
</evidence>